<keyword evidence="1" id="KW-0808">Transferase</keyword>
<evidence type="ECO:0000313" key="9">
    <source>
        <dbReference type="Proteomes" id="UP001223586"/>
    </source>
</evidence>
<dbReference type="InterPro" id="IPR036095">
    <property type="entry name" value="PTS_EIIB-like_sf"/>
</dbReference>
<dbReference type="PROSITE" id="PS51099">
    <property type="entry name" value="PTS_EIIB_TYPE_2"/>
    <property type="match status" value="1"/>
</dbReference>
<proteinExistence type="predicted"/>
<evidence type="ECO:0000313" key="8">
    <source>
        <dbReference type="EMBL" id="MDQ0177276.1"/>
    </source>
</evidence>
<sequence length="655" mass="75533">MLDISKRQAKLIELMSEREEYLPAKYYADCLKVSERTIFNDIAKLEGLLTTYHIVIDKKPNLGIKLCGEIISLDHLIQDVFKKTKIKDSTYYTPLDRQILIVKSLLIENKTVTYQSLSLDFYISTTSIIKDIHRIRTFMDNDVKLVSDVKGTRVYGTESGIQRALKRFAYYLIEQVMHNYSLSSYSKILDPLFGKDIVKVVYQSMQELISALDCNVSEQYLKSLFISLLVLTARSYRGNHLNDSPKIQIEGIEYLTNYPLAIQICHSISSNLCFTFSDLEHRYVSNQLFAHRIEAKVNNKYFESLFSSDIQSIISDASEALEIDLTTDDKLYDSLIYHMFPMIYRIKSDIDIVNPLLNEIKNNYGVLFRVICYILEDFEKKYGIKLTDDDIGFITIHFRVAIERKAQISKILVVCQTGLVTSDLILNRIKKLLPANLQFKLIAKPHLKDEDISSVDFIISSVQLDNIDMPIVYVSPLVSDADLMKIYSYYLKYSASSVKKKDVDKLEPDIILRNLNSRYVFLNEKVKTKQACLEKMIHLLEKDGIVQKNFKASVYEREELGNTSVQKWVAAPHGLQSYVNETKIAIMTTEEPIKWNNESNVSLIILLAVAERDIVHIRKLLGHIYRIILNTENIERSIKSLKQPNDLINLFSGKF</sequence>
<evidence type="ECO:0000259" key="6">
    <source>
        <dbReference type="PROSITE" id="PS51099"/>
    </source>
</evidence>
<dbReference type="InterPro" id="IPR050661">
    <property type="entry name" value="BglG_antiterminators"/>
</dbReference>
<dbReference type="InterPro" id="IPR002178">
    <property type="entry name" value="PTS_EIIA_type-2_dom"/>
</dbReference>
<evidence type="ECO:0000256" key="3">
    <source>
        <dbReference type="ARBA" id="ARBA00023015"/>
    </source>
</evidence>
<evidence type="ECO:0000256" key="2">
    <source>
        <dbReference type="ARBA" id="ARBA00022737"/>
    </source>
</evidence>
<comment type="caution">
    <text evidence="8">The sequence shown here is derived from an EMBL/GenBank/DDBJ whole genome shotgun (WGS) entry which is preliminary data.</text>
</comment>
<dbReference type="SUPFAM" id="SSF55804">
    <property type="entry name" value="Phoshotransferase/anion transport protein"/>
    <property type="match status" value="1"/>
</dbReference>
<dbReference type="Pfam" id="PF00359">
    <property type="entry name" value="PTS_EIIA_2"/>
    <property type="match status" value="1"/>
</dbReference>
<dbReference type="Pfam" id="PF08279">
    <property type="entry name" value="HTH_11"/>
    <property type="match status" value="1"/>
</dbReference>
<evidence type="ECO:0000256" key="1">
    <source>
        <dbReference type="ARBA" id="ARBA00022679"/>
    </source>
</evidence>
<feature type="domain" description="PTS EIIA type-2" evidence="5">
    <location>
        <begin position="513"/>
        <end position="654"/>
    </location>
</feature>
<organism evidence="8 9">
    <name type="scientific">Bacillus chungangensis</name>
    <dbReference type="NCBI Taxonomy" id="587633"/>
    <lineage>
        <taxon>Bacteria</taxon>
        <taxon>Bacillati</taxon>
        <taxon>Bacillota</taxon>
        <taxon>Bacilli</taxon>
        <taxon>Bacillales</taxon>
        <taxon>Bacillaceae</taxon>
        <taxon>Bacillus</taxon>
    </lineage>
</organism>
<dbReference type="InterPro" id="IPR011608">
    <property type="entry name" value="PRD"/>
</dbReference>
<keyword evidence="3" id="KW-0805">Transcription regulation</keyword>
<dbReference type="InterPro" id="IPR036634">
    <property type="entry name" value="PRD_sf"/>
</dbReference>
<dbReference type="InterPro" id="IPR013196">
    <property type="entry name" value="HTH_11"/>
</dbReference>
<keyword evidence="9" id="KW-1185">Reference proteome</keyword>
<protein>
    <submittedName>
        <fullName evidence="8">Transcriptional antiterminator</fullName>
    </submittedName>
</protein>
<reference evidence="8 9" key="1">
    <citation type="submission" date="2023-07" db="EMBL/GenBank/DDBJ databases">
        <title>Genomic Encyclopedia of Type Strains, Phase IV (KMG-IV): sequencing the most valuable type-strain genomes for metagenomic binning, comparative biology and taxonomic classification.</title>
        <authorList>
            <person name="Goeker M."/>
        </authorList>
    </citation>
    <scope>NUCLEOTIDE SEQUENCE [LARGE SCALE GENOMIC DNA]</scope>
    <source>
        <strain evidence="8 9">DSM 23837</strain>
    </source>
</reference>
<evidence type="ECO:0000256" key="4">
    <source>
        <dbReference type="ARBA" id="ARBA00023163"/>
    </source>
</evidence>
<dbReference type="Pfam" id="PF00874">
    <property type="entry name" value="PRD"/>
    <property type="match status" value="1"/>
</dbReference>
<dbReference type="RefSeq" id="WP_307231133.1">
    <property type="nucleotide sequence ID" value="NZ_JAUSTT010000020.1"/>
</dbReference>
<dbReference type="SUPFAM" id="SSF63520">
    <property type="entry name" value="PTS-regulatory domain, PRD"/>
    <property type="match status" value="1"/>
</dbReference>
<dbReference type="InterPro" id="IPR013011">
    <property type="entry name" value="PTS_EIIB_2"/>
</dbReference>
<dbReference type="PROSITE" id="PS51094">
    <property type="entry name" value="PTS_EIIA_TYPE_2"/>
    <property type="match status" value="1"/>
</dbReference>
<dbReference type="EMBL" id="JAUSTT010000020">
    <property type="protein sequence ID" value="MDQ0177276.1"/>
    <property type="molecule type" value="Genomic_DNA"/>
</dbReference>
<evidence type="ECO:0000259" key="7">
    <source>
        <dbReference type="PROSITE" id="PS51372"/>
    </source>
</evidence>
<keyword evidence="2" id="KW-0677">Repeat</keyword>
<dbReference type="CDD" id="cd05568">
    <property type="entry name" value="PTS_IIB_bgl_like"/>
    <property type="match status" value="1"/>
</dbReference>
<dbReference type="InterPro" id="IPR036388">
    <property type="entry name" value="WH-like_DNA-bd_sf"/>
</dbReference>
<dbReference type="Gene3D" id="1.10.10.10">
    <property type="entry name" value="Winged helix-like DNA-binding domain superfamily/Winged helix DNA-binding domain"/>
    <property type="match status" value="1"/>
</dbReference>
<name>A0ABT9WVE4_9BACI</name>
<dbReference type="Gene3D" id="3.40.930.10">
    <property type="entry name" value="Mannitol-specific EII, Chain A"/>
    <property type="match status" value="1"/>
</dbReference>
<dbReference type="InterPro" id="IPR016152">
    <property type="entry name" value="PTrfase/Anion_transptr"/>
</dbReference>
<evidence type="ECO:0000259" key="5">
    <source>
        <dbReference type="PROSITE" id="PS51094"/>
    </source>
</evidence>
<dbReference type="CDD" id="cd00211">
    <property type="entry name" value="PTS_IIA_fru"/>
    <property type="match status" value="1"/>
</dbReference>
<dbReference type="PANTHER" id="PTHR30185:SF18">
    <property type="entry name" value="TRANSCRIPTIONAL REGULATOR MTLR"/>
    <property type="match status" value="1"/>
</dbReference>
<feature type="domain" description="PRD" evidence="7">
    <location>
        <begin position="301"/>
        <end position="408"/>
    </location>
</feature>
<keyword evidence="4" id="KW-0804">Transcription</keyword>
<gene>
    <name evidence="8" type="ORF">J2S08_003155</name>
</gene>
<accession>A0ABT9WVE4</accession>
<dbReference type="Gene3D" id="3.40.50.2300">
    <property type="match status" value="1"/>
</dbReference>
<dbReference type="Proteomes" id="UP001223586">
    <property type="component" value="Unassembled WGS sequence"/>
</dbReference>
<feature type="domain" description="PTS EIIB type-2" evidence="6">
    <location>
        <begin position="409"/>
        <end position="498"/>
    </location>
</feature>
<dbReference type="Gene3D" id="1.10.1790.10">
    <property type="entry name" value="PRD domain"/>
    <property type="match status" value="1"/>
</dbReference>
<dbReference type="PROSITE" id="PS51372">
    <property type="entry name" value="PRD_2"/>
    <property type="match status" value="1"/>
</dbReference>
<dbReference type="PANTHER" id="PTHR30185">
    <property type="entry name" value="CRYPTIC BETA-GLUCOSIDE BGL OPERON ANTITERMINATOR"/>
    <property type="match status" value="1"/>
</dbReference>
<dbReference type="SUPFAM" id="SSF52794">
    <property type="entry name" value="PTS system IIB component-like"/>
    <property type="match status" value="1"/>
</dbReference>